<dbReference type="AlphaFoldDB" id="A0A9P8L0N5"/>
<dbReference type="SUPFAM" id="SSF48019">
    <property type="entry name" value="post-AAA+ oligomerization domain-like"/>
    <property type="match status" value="1"/>
</dbReference>
<dbReference type="FunFam" id="3.40.50.300:FF:000395">
    <property type="entry name" value="Replication factor C subunit 1"/>
    <property type="match status" value="1"/>
</dbReference>
<feature type="compositionally biased region" description="Basic residues" evidence="11">
    <location>
        <begin position="1088"/>
        <end position="1103"/>
    </location>
</feature>
<feature type="compositionally biased region" description="Polar residues" evidence="11">
    <location>
        <begin position="69"/>
        <end position="80"/>
    </location>
</feature>
<evidence type="ECO:0000256" key="11">
    <source>
        <dbReference type="SAM" id="MobiDB-lite"/>
    </source>
</evidence>
<feature type="region of interest" description="Disordered" evidence="11">
    <location>
        <begin position="184"/>
        <end position="342"/>
    </location>
</feature>
<evidence type="ECO:0000313" key="14">
    <source>
        <dbReference type="Proteomes" id="UP000698800"/>
    </source>
</evidence>
<keyword evidence="5 10" id="KW-0235">DNA replication</keyword>
<dbReference type="Proteomes" id="UP000698800">
    <property type="component" value="Unassembled WGS sequence"/>
</dbReference>
<feature type="compositionally biased region" description="Acidic residues" evidence="11">
    <location>
        <begin position="211"/>
        <end position="224"/>
    </location>
</feature>
<feature type="domain" description="BRCT" evidence="12">
    <location>
        <begin position="343"/>
        <end position="422"/>
    </location>
</feature>
<keyword evidence="14" id="KW-1185">Reference proteome</keyword>
<dbReference type="Gene3D" id="3.40.50.300">
    <property type="entry name" value="P-loop containing nucleotide triphosphate hydrolases"/>
    <property type="match status" value="1"/>
</dbReference>
<evidence type="ECO:0000256" key="3">
    <source>
        <dbReference type="ARBA" id="ARBA00020401"/>
    </source>
</evidence>
<dbReference type="FunFam" id="3.40.50.10190:FF:000001">
    <property type="entry name" value="Replication factor C subunit 1"/>
    <property type="match status" value="1"/>
</dbReference>
<dbReference type="GO" id="GO:0006271">
    <property type="term" value="P:DNA strand elongation involved in DNA replication"/>
    <property type="evidence" value="ECO:0007669"/>
    <property type="project" value="UniProtKB-ARBA"/>
</dbReference>
<dbReference type="InterPro" id="IPR036420">
    <property type="entry name" value="BRCT_dom_sf"/>
</dbReference>
<feature type="compositionally biased region" description="Basic residues" evidence="11">
    <location>
        <begin position="1052"/>
        <end position="1063"/>
    </location>
</feature>
<dbReference type="GO" id="GO:0006281">
    <property type="term" value="P:DNA repair"/>
    <property type="evidence" value="ECO:0007669"/>
    <property type="project" value="InterPro"/>
</dbReference>
<dbReference type="Pfam" id="PF08519">
    <property type="entry name" value="RFC1"/>
    <property type="match status" value="1"/>
</dbReference>
<dbReference type="FunFam" id="1.20.272.10:FF:000005">
    <property type="entry name" value="Replication factor C subunit 1"/>
    <property type="match status" value="1"/>
</dbReference>
<gene>
    <name evidence="13" type="ORF">FGG08_001087</name>
</gene>
<dbReference type="GO" id="GO:0003677">
    <property type="term" value="F:DNA binding"/>
    <property type="evidence" value="ECO:0007669"/>
    <property type="project" value="UniProtKB-KW"/>
</dbReference>
<evidence type="ECO:0000256" key="1">
    <source>
        <dbReference type="ARBA" id="ARBA00004123"/>
    </source>
</evidence>
<evidence type="ECO:0000256" key="4">
    <source>
        <dbReference type="ARBA" id="ARBA00022553"/>
    </source>
</evidence>
<comment type="subcellular location">
    <subcellularLocation>
        <location evidence="1 10">Nucleus</location>
    </subcellularLocation>
</comment>
<dbReference type="PANTHER" id="PTHR23389">
    <property type="entry name" value="CHROMOSOME TRANSMISSION FIDELITY FACTOR 18"/>
    <property type="match status" value="1"/>
</dbReference>
<dbReference type="CDD" id="cd17752">
    <property type="entry name" value="BRCT_RFC1"/>
    <property type="match status" value="1"/>
</dbReference>
<feature type="region of interest" description="Disordered" evidence="11">
    <location>
        <begin position="984"/>
        <end position="1103"/>
    </location>
</feature>
<dbReference type="PROSITE" id="PS50172">
    <property type="entry name" value="BRCT"/>
    <property type="match status" value="1"/>
</dbReference>
<feature type="compositionally biased region" description="Basic and acidic residues" evidence="11">
    <location>
        <begin position="285"/>
        <end position="296"/>
    </location>
</feature>
<protein>
    <recommendedName>
        <fullName evidence="3 10">Replication factor C subunit 1</fullName>
    </recommendedName>
</protein>
<dbReference type="SUPFAM" id="SSF52113">
    <property type="entry name" value="BRCT domain"/>
    <property type="match status" value="1"/>
</dbReference>
<evidence type="ECO:0000256" key="2">
    <source>
        <dbReference type="ARBA" id="ARBA00006116"/>
    </source>
</evidence>
<evidence type="ECO:0000259" key="12">
    <source>
        <dbReference type="PROSITE" id="PS50172"/>
    </source>
</evidence>
<accession>A0A9P8L0N5</accession>
<dbReference type="InterPro" id="IPR008921">
    <property type="entry name" value="DNA_pol3_clamp-load_cplx_C"/>
</dbReference>
<evidence type="ECO:0000313" key="13">
    <source>
        <dbReference type="EMBL" id="KAH0544858.1"/>
    </source>
</evidence>
<feature type="compositionally biased region" description="Basic residues" evidence="11">
    <location>
        <begin position="229"/>
        <end position="245"/>
    </location>
</feature>
<proteinExistence type="inferred from homology"/>
<dbReference type="InterPro" id="IPR013725">
    <property type="entry name" value="DNA_replication_fac_RFC1_C"/>
</dbReference>
<evidence type="ECO:0000256" key="9">
    <source>
        <dbReference type="ARBA" id="ARBA00023242"/>
    </source>
</evidence>
<comment type="similarity">
    <text evidence="2 10">Belongs to the activator 1 large subunit family.</text>
</comment>
<dbReference type="OrthoDB" id="446168at2759"/>
<dbReference type="GO" id="GO:0005634">
    <property type="term" value="C:nucleus"/>
    <property type="evidence" value="ECO:0007669"/>
    <property type="project" value="UniProtKB-SubCell"/>
</dbReference>
<dbReference type="InterPro" id="IPR027417">
    <property type="entry name" value="P-loop_NTPase"/>
</dbReference>
<dbReference type="CDD" id="cd18140">
    <property type="entry name" value="HLD_clamp_RFC"/>
    <property type="match status" value="1"/>
</dbReference>
<keyword evidence="9 10" id="KW-0539">Nucleus</keyword>
<dbReference type="GO" id="GO:0016887">
    <property type="term" value="F:ATP hydrolysis activity"/>
    <property type="evidence" value="ECO:0007669"/>
    <property type="project" value="InterPro"/>
</dbReference>
<evidence type="ECO:0000256" key="6">
    <source>
        <dbReference type="ARBA" id="ARBA00022741"/>
    </source>
</evidence>
<keyword evidence="4" id="KW-0597">Phosphoprotein</keyword>
<dbReference type="InterPro" id="IPR012178">
    <property type="entry name" value="RFC1"/>
</dbReference>
<feature type="compositionally biased region" description="Acidic residues" evidence="11">
    <location>
        <begin position="1068"/>
        <end position="1084"/>
    </location>
</feature>
<dbReference type="GO" id="GO:0005524">
    <property type="term" value="F:ATP binding"/>
    <property type="evidence" value="ECO:0007669"/>
    <property type="project" value="UniProtKB-UniRule"/>
</dbReference>
<feature type="region of interest" description="Disordered" evidence="11">
    <location>
        <begin position="1"/>
        <end position="147"/>
    </location>
</feature>
<dbReference type="Gene3D" id="3.40.50.10190">
    <property type="entry name" value="BRCT domain"/>
    <property type="match status" value="1"/>
</dbReference>
<dbReference type="InterPro" id="IPR003959">
    <property type="entry name" value="ATPase_AAA_core"/>
</dbReference>
<dbReference type="InterPro" id="IPR003593">
    <property type="entry name" value="AAA+_ATPase"/>
</dbReference>
<keyword evidence="6 10" id="KW-0547">Nucleotide-binding</keyword>
<dbReference type="InterPro" id="IPR047854">
    <property type="entry name" value="RFC_lid"/>
</dbReference>
<feature type="compositionally biased region" description="Acidic residues" evidence="11">
    <location>
        <begin position="249"/>
        <end position="258"/>
    </location>
</feature>
<dbReference type="InterPro" id="IPR001357">
    <property type="entry name" value="BRCT_dom"/>
</dbReference>
<keyword evidence="7 10" id="KW-0067">ATP-binding</keyword>
<comment type="caution">
    <text evidence="13">The sequence shown here is derived from an EMBL/GenBank/DDBJ whole genome shotgun (WGS) entry which is preliminary data.</text>
</comment>
<feature type="compositionally biased region" description="Pro residues" evidence="11">
    <location>
        <begin position="305"/>
        <end position="314"/>
    </location>
</feature>
<dbReference type="FunFam" id="1.10.8.60:FF:000021">
    <property type="entry name" value="Replication factor C subunit 1"/>
    <property type="match status" value="1"/>
</dbReference>
<sequence length="1103" mass="121767">MDRRVTRLQSGAGRRKKYKVRKIVDDSDDENYQEPAKKTTPKKPPPKKPVKKESPKGEVTTASAYFASSGKSKPTRSTPIKSRASAAGKQATTCEVVIRTPQENKTKKIVVESSPTEAPVRSSKRKKPTTSYAEYKRDDDDAFLEDDKDAGDDIFAADFKKYNWAQEDDSDEDDKILVPHRKSVRDRKLSTAGAKDIVTCNGEDVYMKDVADDDPIVPDEDEDVAASKPPKKRKRAAPTAGRKRKSPELEDDELEECYESPGPRKRGGKPQAVQKKPPAKKARGKKEEPAESKEIQDIFDNIPTVRPPSPPPKSDAPTTFNYRAQAQRSGPPPGAGSKEIPTGAENCLAGLTFVFTGVLDSLGRDEGQELVKRYGGKVTGAPSSKTSFVVLGSDAGPKKLEVIRKNNITTINEDGLLEMIRRLPANGGDGKAAQANEVKKKKEEMKVKEMAAEMEREERRLGSSSARGGGAPGKKDAAGGKPIGDSRLWTVKYAPTSMSQICGNKGQVEKLQRWLRYFPTALKSNFKKPGPDATGGQRAVIIHGPPGIGKTTAAHLAAKMEGYDVVESNASDTRSKKLLDAGLKGILDNTSLLGYFAGDRKEVEGGKKKIVLIMDEVDGMSAGDRGGVGALAQVCKKTHIPMILICNDRRLPKMRPFDHCTLDMPFRRPTVNDIRSRVMTICYREGLKLSPQVIDALVEGTHGDIRQIINMISTAKLDQTSMDFDQGKSMSKAWEKHIILKPWDIAGKLLAGQMFASHSKATLNDKIELYFNDHEFSYLMIQENYLKPFPAIANNYSGKMRNLKALELADQAAESISDGDLVDAMIHGPQQHWSLMPTHAIFSTVRPSSFMSGSMVGGGQIAFTSWLGNNSKQGKLTRFVKEIQGHMRLRASGDRHEIRQQYLPALWDQMIKRLEKDGKEAVEDVIDLMDSYFLTKEDWDAILELGLGPMDMANVKLESQTRATFTRLYNIKSHPLPFMKASSVVAPKAARKDRPDLEEAIEESDEGEDAALLGEAVKQDGEEEEDMDLTKDKYVKQAKKKATPKNGAAKKTQARKGKGKGKAKNVEAEEEELEDIDDEEEEEEVRPKPRKVSKAKASGRKGR</sequence>
<dbReference type="PIRSF" id="PIRSF036578">
    <property type="entry name" value="RFC1"/>
    <property type="match status" value="1"/>
</dbReference>
<dbReference type="Gene3D" id="1.20.272.10">
    <property type="match status" value="1"/>
</dbReference>
<dbReference type="SMART" id="SM00382">
    <property type="entry name" value="AAA"/>
    <property type="match status" value="1"/>
</dbReference>
<evidence type="ECO:0000256" key="5">
    <source>
        <dbReference type="ARBA" id="ARBA00022705"/>
    </source>
</evidence>
<dbReference type="CDD" id="cd00009">
    <property type="entry name" value="AAA"/>
    <property type="match status" value="1"/>
</dbReference>
<dbReference type="Pfam" id="PF00533">
    <property type="entry name" value="BRCT"/>
    <property type="match status" value="1"/>
</dbReference>
<feature type="compositionally biased region" description="Basic residues" evidence="11">
    <location>
        <begin position="39"/>
        <end position="50"/>
    </location>
</feature>
<dbReference type="EMBL" id="JAGHQL010000013">
    <property type="protein sequence ID" value="KAH0544858.1"/>
    <property type="molecule type" value="Genomic_DNA"/>
</dbReference>
<dbReference type="Gene3D" id="1.10.8.60">
    <property type="match status" value="1"/>
</dbReference>
<dbReference type="Pfam" id="PF00004">
    <property type="entry name" value="AAA"/>
    <property type="match status" value="1"/>
</dbReference>
<reference evidence="13" key="1">
    <citation type="submission" date="2021-03" db="EMBL/GenBank/DDBJ databases">
        <title>Comparative genomics and phylogenomic investigation of the class Geoglossomycetes provide insights into ecological specialization and systematics.</title>
        <authorList>
            <person name="Melie T."/>
            <person name="Pirro S."/>
            <person name="Miller A.N."/>
            <person name="Quandt A."/>
        </authorList>
    </citation>
    <scope>NUCLEOTIDE SEQUENCE</scope>
    <source>
        <strain evidence="13">GBOQ0MN5Z8</strain>
    </source>
</reference>
<dbReference type="PANTHER" id="PTHR23389:SF6">
    <property type="entry name" value="REPLICATION FACTOR C SUBUNIT 1"/>
    <property type="match status" value="1"/>
</dbReference>
<dbReference type="SMART" id="SM00292">
    <property type="entry name" value="BRCT"/>
    <property type="match status" value="1"/>
</dbReference>
<dbReference type="GO" id="GO:0003689">
    <property type="term" value="F:DNA clamp loader activity"/>
    <property type="evidence" value="ECO:0007669"/>
    <property type="project" value="UniProtKB-UniRule"/>
</dbReference>
<dbReference type="SUPFAM" id="SSF52540">
    <property type="entry name" value="P-loop containing nucleoside triphosphate hydrolases"/>
    <property type="match status" value="1"/>
</dbReference>
<feature type="region of interest" description="Disordered" evidence="11">
    <location>
        <begin position="453"/>
        <end position="483"/>
    </location>
</feature>
<dbReference type="PRINTS" id="PR00364">
    <property type="entry name" value="DISEASERSIST"/>
</dbReference>
<keyword evidence="8" id="KW-0238">DNA-binding</keyword>
<evidence type="ECO:0000256" key="8">
    <source>
        <dbReference type="ARBA" id="ARBA00023125"/>
    </source>
</evidence>
<feature type="compositionally biased region" description="Acidic residues" evidence="11">
    <location>
        <begin position="998"/>
        <end position="1009"/>
    </location>
</feature>
<dbReference type="Pfam" id="PF25361">
    <property type="entry name" value="AAA_lid_RFC1"/>
    <property type="match status" value="1"/>
</dbReference>
<evidence type="ECO:0000256" key="7">
    <source>
        <dbReference type="ARBA" id="ARBA00022840"/>
    </source>
</evidence>
<evidence type="ECO:0000256" key="10">
    <source>
        <dbReference type="PIRNR" id="PIRNR036578"/>
    </source>
</evidence>
<name>A0A9P8L0N5_9PEZI</name>
<dbReference type="GO" id="GO:0005663">
    <property type="term" value="C:DNA replication factor C complex"/>
    <property type="evidence" value="ECO:0007669"/>
    <property type="project" value="InterPro"/>
</dbReference>
<organism evidence="13 14">
    <name type="scientific">Glutinoglossum americanum</name>
    <dbReference type="NCBI Taxonomy" id="1670608"/>
    <lineage>
        <taxon>Eukaryota</taxon>
        <taxon>Fungi</taxon>
        <taxon>Dikarya</taxon>
        <taxon>Ascomycota</taxon>
        <taxon>Pezizomycotina</taxon>
        <taxon>Geoglossomycetes</taxon>
        <taxon>Geoglossales</taxon>
        <taxon>Geoglossaceae</taxon>
        <taxon>Glutinoglossum</taxon>
    </lineage>
</organism>